<evidence type="ECO:0000313" key="2">
    <source>
        <dbReference type="EMBL" id="MFC5345737.1"/>
    </source>
</evidence>
<comment type="caution">
    <text evidence="2">The sequence shown here is derived from an EMBL/GenBank/DDBJ whole genome shotgun (WGS) entry which is preliminary data.</text>
</comment>
<accession>A0ABW0FY87</accession>
<dbReference type="RefSeq" id="WP_374037790.1">
    <property type="nucleotide sequence ID" value="NZ_CP169082.1"/>
</dbReference>
<dbReference type="Proteomes" id="UP001596152">
    <property type="component" value="Unassembled WGS sequence"/>
</dbReference>
<name>A0ABW0FY87_9CAUL</name>
<feature type="transmembrane region" description="Helical" evidence="1">
    <location>
        <begin position="7"/>
        <end position="29"/>
    </location>
</feature>
<protein>
    <submittedName>
        <fullName evidence="2">Uncharacterized protein</fullName>
    </submittedName>
</protein>
<dbReference type="EMBL" id="JBHSLF010000053">
    <property type="protein sequence ID" value="MFC5345737.1"/>
    <property type="molecule type" value="Genomic_DNA"/>
</dbReference>
<feature type="transmembrane region" description="Helical" evidence="1">
    <location>
        <begin position="35"/>
        <end position="52"/>
    </location>
</feature>
<sequence>MESMLKVLSWYAVWVALCIYLGAAFLGFQIGSADLFLVTWAGLLALVLLWRCRRCNYPISLDYYGDLREGRWGLMLPHLPLGECKRCGCSYTERNCGGVVDKRKTEIVT</sequence>
<reference evidence="3" key="1">
    <citation type="journal article" date="2019" name="Int. J. Syst. Evol. Microbiol.">
        <title>The Global Catalogue of Microorganisms (GCM) 10K type strain sequencing project: providing services to taxonomists for standard genome sequencing and annotation.</title>
        <authorList>
            <consortium name="The Broad Institute Genomics Platform"/>
            <consortium name="The Broad Institute Genome Sequencing Center for Infectious Disease"/>
            <person name="Wu L."/>
            <person name="Ma J."/>
        </authorList>
    </citation>
    <scope>NUCLEOTIDE SEQUENCE [LARGE SCALE GENOMIC DNA]</scope>
    <source>
        <strain evidence="3">JCM 12125</strain>
    </source>
</reference>
<keyword evidence="1" id="KW-1133">Transmembrane helix</keyword>
<organism evidence="2 3">
    <name type="scientific">Brevundimonas staleyi</name>
    <dbReference type="NCBI Taxonomy" id="74326"/>
    <lineage>
        <taxon>Bacteria</taxon>
        <taxon>Pseudomonadati</taxon>
        <taxon>Pseudomonadota</taxon>
        <taxon>Alphaproteobacteria</taxon>
        <taxon>Caulobacterales</taxon>
        <taxon>Caulobacteraceae</taxon>
        <taxon>Brevundimonas</taxon>
    </lineage>
</organism>
<evidence type="ECO:0000256" key="1">
    <source>
        <dbReference type="SAM" id="Phobius"/>
    </source>
</evidence>
<keyword evidence="3" id="KW-1185">Reference proteome</keyword>
<evidence type="ECO:0000313" key="3">
    <source>
        <dbReference type="Proteomes" id="UP001596152"/>
    </source>
</evidence>
<keyword evidence="1" id="KW-0812">Transmembrane</keyword>
<proteinExistence type="predicted"/>
<keyword evidence="1" id="KW-0472">Membrane</keyword>
<gene>
    <name evidence="2" type="ORF">ACFPIE_17620</name>
</gene>